<protein>
    <submittedName>
        <fullName evidence="6">TetR family transcriptional regulator</fullName>
    </submittedName>
</protein>
<dbReference type="Gene3D" id="1.10.357.10">
    <property type="entry name" value="Tetracycline Repressor, domain 2"/>
    <property type="match status" value="1"/>
</dbReference>
<feature type="domain" description="HTH tetR-type" evidence="5">
    <location>
        <begin position="8"/>
        <end position="68"/>
    </location>
</feature>
<sequence length="217" mass="24227">MPSSNERSSSRQALIDAAKSLMIERGSIEVSLSEIAQRSGLNSALVKYYFGGKQGLLLALLEDVLGPSMRQMEGLLTMDVPSVEKLKLHVKGIINIYFRYPFVNRLIHYLFEDQQAGEKVAETISRPLAKTQRSLIEQGIAEGVFKPIDPKLVYFIVLGACDHLFFGTQMLRIAFGVEGVDDDLRRSYTDTLLELLLNGMTVDKPPVERGGPRVRLL</sequence>
<keyword evidence="7" id="KW-1185">Reference proteome</keyword>
<keyword evidence="1" id="KW-0805">Transcription regulation</keyword>
<name>A0A437M9B9_9SPHN</name>
<dbReference type="Pfam" id="PF14514">
    <property type="entry name" value="TetR_C_9"/>
    <property type="match status" value="1"/>
</dbReference>
<dbReference type="PROSITE" id="PS50977">
    <property type="entry name" value="HTH_TETR_2"/>
    <property type="match status" value="1"/>
</dbReference>
<evidence type="ECO:0000256" key="4">
    <source>
        <dbReference type="PROSITE-ProRule" id="PRU00335"/>
    </source>
</evidence>
<keyword evidence="2 4" id="KW-0238">DNA-binding</keyword>
<dbReference type="InterPro" id="IPR050109">
    <property type="entry name" value="HTH-type_TetR-like_transc_reg"/>
</dbReference>
<feature type="DNA-binding region" description="H-T-H motif" evidence="4">
    <location>
        <begin position="31"/>
        <end position="50"/>
    </location>
</feature>
<dbReference type="Pfam" id="PF00440">
    <property type="entry name" value="TetR_N"/>
    <property type="match status" value="1"/>
</dbReference>
<dbReference type="PRINTS" id="PR00455">
    <property type="entry name" value="HTHTETR"/>
</dbReference>
<evidence type="ECO:0000256" key="2">
    <source>
        <dbReference type="ARBA" id="ARBA00023125"/>
    </source>
</evidence>
<dbReference type="EMBL" id="SACN01000001">
    <property type="protein sequence ID" value="RVT94223.1"/>
    <property type="molecule type" value="Genomic_DNA"/>
</dbReference>
<dbReference type="PANTHER" id="PTHR30055:SF181">
    <property type="entry name" value="BLR6905 PROTEIN"/>
    <property type="match status" value="1"/>
</dbReference>
<dbReference type="RefSeq" id="WP_164857184.1">
    <property type="nucleotide sequence ID" value="NZ_SACN01000001.1"/>
</dbReference>
<dbReference type="GO" id="GO:0000976">
    <property type="term" value="F:transcription cis-regulatory region binding"/>
    <property type="evidence" value="ECO:0007669"/>
    <property type="project" value="TreeGrafter"/>
</dbReference>
<organism evidence="6 7">
    <name type="scientific">Sphingomonas crocodyli</name>
    <dbReference type="NCBI Taxonomy" id="1979270"/>
    <lineage>
        <taxon>Bacteria</taxon>
        <taxon>Pseudomonadati</taxon>
        <taxon>Pseudomonadota</taxon>
        <taxon>Alphaproteobacteria</taxon>
        <taxon>Sphingomonadales</taxon>
        <taxon>Sphingomonadaceae</taxon>
        <taxon>Sphingomonas</taxon>
    </lineage>
</organism>
<accession>A0A437M9B9</accession>
<evidence type="ECO:0000256" key="3">
    <source>
        <dbReference type="ARBA" id="ARBA00023163"/>
    </source>
</evidence>
<reference evidence="6 7" key="1">
    <citation type="submission" date="2019-01" db="EMBL/GenBank/DDBJ databases">
        <authorList>
            <person name="Chen W.-M."/>
        </authorList>
    </citation>
    <scope>NUCLEOTIDE SEQUENCE [LARGE SCALE GENOMIC DNA]</scope>
    <source>
        <strain evidence="6 7">CCP-7</strain>
    </source>
</reference>
<dbReference type="InterPro" id="IPR009057">
    <property type="entry name" value="Homeodomain-like_sf"/>
</dbReference>
<dbReference type="SUPFAM" id="SSF46689">
    <property type="entry name" value="Homeodomain-like"/>
    <property type="match status" value="1"/>
</dbReference>
<dbReference type="PANTHER" id="PTHR30055">
    <property type="entry name" value="HTH-TYPE TRANSCRIPTIONAL REGULATOR RUTR"/>
    <property type="match status" value="1"/>
</dbReference>
<comment type="caution">
    <text evidence="6">The sequence shown here is derived from an EMBL/GenBank/DDBJ whole genome shotgun (WGS) entry which is preliminary data.</text>
</comment>
<dbReference type="AlphaFoldDB" id="A0A437M9B9"/>
<dbReference type="SUPFAM" id="SSF48498">
    <property type="entry name" value="Tetracyclin repressor-like, C-terminal domain"/>
    <property type="match status" value="1"/>
</dbReference>
<evidence type="ECO:0000256" key="1">
    <source>
        <dbReference type="ARBA" id="ARBA00023015"/>
    </source>
</evidence>
<evidence type="ECO:0000313" key="7">
    <source>
        <dbReference type="Proteomes" id="UP000282971"/>
    </source>
</evidence>
<keyword evidence="3" id="KW-0804">Transcription</keyword>
<dbReference type="Proteomes" id="UP000282971">
    <property type="component" value="Unassembled WGS sequence"/>
</dbReference>
<gene>
    <name evidence="6" type="ORF">EOD43_10320</name>
</gene>
<dbReference type="InterPro" id="IPR036271">
    <property type="entry name" value="Tet_transcr_reg_TetR-rel_C_sf"/>
</dbReference>
<dbReference type="GO" id="GO:0003700">
    <property type="term" value="F:DNA-binding transcription factor activity"/>
    <property type="evidence" value="ECO:0007669"/>
    <property type="project" value="TreeGrafter"/>
</dbReference>
<evidence type="ECO:0000259" key="5">
    <source>
        <dbReference type="PROSITE" id="PS50977"/>
    </source>
</evidence>
<proteinExistence type="predicted"/>
<evidence type="ECO:0000313" key="6">
    <source>
        <dbReference type="EMBL" id="RVT94223.1"/>
    </source>
</evidence>
<dbReference type="InterPro" id="IPR001647">
    <property type="entry name" value="HTH_TetR"/>
</dbReference>
<dbReference type="InterPro" id="IPR011075">
    <property type="entry name" value="TetR_C"/>
</dbReference>